<evidence type="ECO:0000256" key="4">
    <source>
        <dbReference type="ARBA" id="ARBA00022695"/>
    </source>
</evidence>
<dbReference type="InterPro" id="IPR043519">
    <property type="entry name" value="NT_sf"/>
</dbReference>
<dbReference type="PANTHER" id="PTHR33571:SF12">
    <property type="entry name" value="BSL3053 PROTEIN"/>
    <property type="match status" value="1"/>
</dbReference>
<evidence type="ECO:0000256" key="3">
    <source>
        <dbReference type="ARBA" id="ARBA00022679"/>
    </source>
</evidence>
<evidence type="ECO:0000313" key="11">
    <source>
        <dbReference type="EMBL" id="MDJ1170088.1"/>
    </source>
</evidence>
<feature type="domain" description="Polymerase nucleotidyl transferase" evidence="10">
    <location>
        <begin position="18"/>
        <end position="103"/>
    </location>
</feature>
<dbReference type="EMBL" id="JAQOSP010000080">
    <property type="protein sequence ID" value="MDJ1170088.1"/>
    <property type="molecule type" value="Genomic_DNA"/>
</dbReference>
<evidence type="ECO:0000313" key="12">
    <source>
        <dbReference type="Proteomes" id="UP001235303"/>
    </source>
</evidence>
<evidence type="ECO:0000256" key="2">
    <source>
        <dbReference type="ARBA" id="ARBA00022649"/>
    </source>
</evidence>
<keyword evidence="2" id="KW-1277">Toxin-antitoxin system</keyword>
<gene>
    <name evidence="11" type="ORF">PMG71_11675</name>
</gene>
<dbReference type="RefSeq" id="WP_283753845.1">
    <property type="nucleotide sequence ID" value="NZ_JAQOSP010000080.1"/>
</dbReference>
<evidence type="ECO:0000259" key="10">
    <source>
        <dbReference type="Pfam" id="PF01909"/>
    </source>
</evidence>
<proteinExistence type="inferred from homology"/>
<dbReference type="CDD" id="cd05403">
    <property type="entry name" value="NT_KNTase_like"/>
    <property type="match status" value="1"/>
</dbReference>
<keyword evidence="6" id="KW-0547">Nucleotide-binding</keyword>
<evidence type="ECO:0000256" key="8">
    <source>
        <dbReference type="ARBA" id="ARBA00022842"/>
    </source>
</evidence>
<keyword evidence="12" id="KW-1185">Reference proteome</keyword>
<keyword evidence="4" id="KW-0548">Nucleotidyltransferase</keyword>
<accession>A0ABT7AT51</accession>
<dbReference type="Gene3D" id="3.30.460.10">
    <property type="entry name" value="Beta Polymerase, domain 2"/>
    <property type="match status" value="1"/>
</dbReference>
<evidence type="ECO:0000256" key="6">
    <source>
        <dbReference type="ARBA" id="ARBA00022741"/>
    </source>
</evidence>
<dbReference type="Pfam" id="PF01909">
    <property type="entry name" value="NTP_transf_2"/>
    <property type="match status" value="1"/>
</dbReference>
<dbReference type="PANTHER" id="PTHR33571">
    <property type="entry name" value="SSL8005 PROTEIN"/>
    <property type="match status" value="1"/>
</dbReference>
<protein>
    <submittedName>
        <fullName evidence="11">Nucleotidyltransferase domain-containing protein</fullName>
    </submittedName>
</protein>
<keyword evidence="5" id="KW-0479">Metal-binding</keyword>
<sequence>MNIETLYHRLGITPTELAEFCQTAQITELALFGSILRDDFRPDSDIDMLVTFTPDCKISLLDFVGLEQDLEEWLHREVDLVEKETVKQDRNWIRRNEILNNHQVIYESRSLLPA</sequence>
<comment type="similarity">
    <text evidence="9">Belongs to the MntA antitoxin family.</text>
</comment>
<keyword evidence="8" id="KW-0460">Magnesium</keyword>
<dbReference type="InterPro" id="IPR002934">
    <property type="entry name" value="Polymerase_NTP_transf_dom"/>
</dbReference>
<name>A0ABT7AT51_9CYAN</name>
<comment type="cofactor">
    <cofactor evidence="1">
        <name>Mg(2+)</name>
        <dbReference type="ChEBI" id="CHEBI:18420"/>
    </cofactor>
</comment>
<reference evidence="11 12" key="1">
    <citation type="submission" date="2023-01" db="EMBL/GenBank/DDBJ databases">
        <title>Novel diversity within Roseofilum (Cyanobacteria; Desertifilaceae) from marine benthic mats with descriptions of four novel species.</title>
        <authorList>
            <person name="Wang Y."/>
            <person name="Berthold D.E."/>
            <person name="Hu J."/>
            <person name="Lefler F.W."/>
            <person name="Laughinghouse H.D. IV."/>
        </authorList>
    </citation>
    <scope>NUCLEOTIDE SEQUENCE [LARGE SCALE GENOMIC DNA]</scope>
    <source>
        <strain evidence="11 12">BLCC-M154</strain>
    </source>
</reference>
<dbReference type="SUPFAM" id="SSF81301">
    <property type="entry name" value="Nucleotidyltransferase"/>
    <property type="match status" value="1"/>
</dbReference>
<evidence type="ECO:0000256" key="5">
    <source>
        <dbReference type="ARBA" id="ARBA00022723"/>
    </source>
</evidence>
<organism evidence="11 12">
    <name type="scientific">Roseofilum acuticapitatum BLCC-M154</name>
    <dbReference type="NCBI Taxonomy" id="3022444"/>
    <lineage>
        <taxon>Bacteria</taxon>
        <taxon>Bacillati</taxon>
        <taxon>Cyanobacteriota</taxon>
        <taxon>Cyanophyceae</taxon>
        <taxon>Desertifilales</taxon>
        <taxon>Desertifilaceae</taxon>
        <taxon>Roseofilum</taxon>
        <taxon>Roseofilum acuticapitatum</taxon>
    </lineage>
</organism>
<keyword evidence="3" id="KW-0808">Transferase</keyword>
<comment type="caution">
    <text evidence="11">The sequence shown here is derived from an EMBL/GenBank/DDBJ whole genome shotgun (WGS) entry which is preliminary data.</text>
</comment>
<dbReference type="Proteomes" id="UP001235303">
    <property type="component" value="Unassembled WGS sequence"/>
</dbReference>
<evidence type="ECO:0000256" key="7">
    <source>
        <dbReference type="ARBA" id="ARBA00022840"/>
    </source>
</evidence>
<evidence type="ECO:0000256" key="1">
    <source>
        <dbReference type="ARBA" id="ARBA00001946"/>
    </source>
</evidence>
<keyword evidence="7" id="KW-0067">ATP-binding</keyword>
<evidence type="ECO:0000256" key="9">
    <source>
        <dbReference type="ARBA" id="ARBA00038276"/>
    </source>
</evidence>
<dbReference type="InterPro" id="IPR052038">
    <property type="entry name" value="Type-VII_TA_antitoxin"/>
</dbReference>